<comment type="function">
    <text evidence="3">Removal of H(2)O(2), oxidation of toxic reductants, biosynthesis and degradation of lignin, suberization, auxin catabolism, response to environmental stresses such as wounding, pathogen attack and oxidative stress. These functions might be dependent on each isozyme/isoform in each plant tissue.</text>
</comment>
<dbReference type="GO" id="GO:0140825">
    <property type="term" value="F:lactoperoxidase activity"/>
    <property type="evidence" value="ECO:0007669"/>
    <property type="project" value="UniProtKB-EC"/>
</dbReference>
<accession>A0A835LKN5</accession>
<dbReference type="PANTHER" id="PTHR31517:SF59">
    <property type="entry name" value="PEROXIDASE"/>
    <property type="match status" value="1"/>
</dbReference>
<feature type="domain" description="Plant heme peroxidase family profile" evidence="13">
    <location>
        <begin position="28"/>
        <end position="175"/>
    </location>
</feature>
<feature type="binding site" evidence="11">
    <location>
        <position position="33"/>
    </location>
    <ligand>
        <name>Ca(2+)</name>
        <dbReference type="ChEBI" id="CHEBI:29108"/>
        <label>1</label>
    </ligand>
</feature>
<evidence type="ECO:0000256" key="11">
    <source>
        <dbReference type="PIRSR" id="PIRSR600823-3"/>
    </source>
</evidence>
<dbReference type="GO" id="GO:0046872">
    <property type="term" value="F:metal ion binding"/>
    <property type="evidence" value="ECO:0007669"/>
    <property type="project" value="UniProtKB-KW"/>
</dbReference>
<evidence type="ECO:0000256" key="2">
    <source>
        <dbReference type="ARBA" id="ARBA00001970"/>
    </source>
</evidence>
<dbReference type="Pfam" id="PF00141">
    <property type="entry name" value="peroxidase"/>
    <property type="match status" value="1"/>
</dbReference>
<sequence length="207" mass="22357">MEEEILVLQECLEERNGLLLASASNAEQGCNVSILISTKAGSAVLAKKDAQDNKHLVVEAFDGIKNAKALVESKCPGIVSCADIVAIAARDFVHLVEPLLSGGTTRYLISFSSHSLSPSTINPNPANLSYVASQVGGPYYQVKTGRWDGKFSLASRVSSNIPRANSTIDELLKTLCLKRTKPARPSGSFRRPHNWFLSLRALCQSTL</sequence>
<dbReference type="InterPro" id="IPR000823">
    <property type="entry name" value="Peroxidase_pln"/>
</dbReference>
<dbReference type="OrthoDB" id="2113341at2759"/>
<keyword evidence="7 11" id="KW-0479">Metal-binding</keyword>
<gene>
    <name evidence="14" type="ORF">IFM89_038703</name>
</gene>
<keyword evidence="10" id="KW-0408">Iron</keyword>
<organism evidence="14 15">
    <name type="scientific">Coptis chinensis</name>
    <dbReference type="NCBI Taxonomy" id="261450"/>
    <lineage>
        <taxon>Eukaryota</taxon>
        <taxon>Viridiplantae</taxon>
        <taxon>Streptophyta</taxon>
        <taxon>Embryophyta</taxon>
        <taxon>Tracheophyta</taxon>
        <taxon>Spermatophyta</taxon>
        <taxon>Magnoliopsida</taxon>
        <taxon>Ranunculales</taxon>
        <taxon>Ranunculaceae</taxon>
        <taxon>Coptidoideae</taxon>
        <taxon>Coptis</taxon>
    </lineage>
</organism>
<evidence type="ECO:0000256" key="12">
    <source>
        <dbReference type="RuleBase" id="RU004241"/>
    </source>
</evidence>
<keyword evidence="5" id="KW-0575">Peroxidase</keyword>
<dbReference type="EMBL" id="JADFTS010000009">
    <property type="protein sequence ID" value="KAF9590831.1"/>
    <property type="molecule type" value="Genomic_DNA"/>
</dbReference>
<comment type="similarity">
    <text evidence="12">Belongs to the peroxidase family.</text>
</comment>
<reference evidence="14 15" key="1">
    <citation type="submission" date="2020-10" db="EMBL/GenBank/DDBJ databases">
        <title>The Coptis chinensis genome and diversification of protoberbering-type alkaloids.</title>
        <authorList>
            <person name="Wang B."/>
            <person name="Shu S."/>
            <person name="Song C."/>
            <person name="Liu Y."/>
        </authorList>
    </citation>
    <scope>NUCLEOTIDE SEQUENCE [LARGE SCALE GENOMIC DNA]</scope>
    <source>
        <strain evidence="14">HL-2020</strain>
        <tissue evidence="14">Leaf</tissue>
    </source>
</reference>
<proteinExistence type="inferred from homology"/>
<evidence type="ECO:0000256" key="8">
    <source>
        <dbReference type="ARBA" id="ARBA00022837"/>
    </source>
</evidence>
<evidence type="ECO:0000259" key="13">
    <source>
        <dbReference type="PROSITE" id="PS50873"/>
    </source>
</evidence>
<dbReference type="Proteomes" id="UP000631114">
    <property type="component" value="Unassembled WGS sequence"/>
</dbReference>
<feature type="binding site" evidence="11">
    <location>
        <position position="29"/>
    </location>
    <ligand>
        <name>Ca(2+)</name>
        <dbReference type="ChEBI" id="CHEBI:29108"/>
        <label>1</label>
    </ligand>
</feature>
<dbReference type="AlphaFoldDB" id="A0A835LKN5"/>
<dbReference type="PROSITE" id="PS50873">
    <property type="entry name" value="PEROXIDASE_4"/>
    <property type="match status" value="1"/>
</dbReference>
<evidence type="ECO:0000256" key="1">
    <source>
        <dbReference type="ARBA" id="ARBA00000189"/>
    </source>
</evidence>
<comment type="cofactor">
    <cofactor evidence="11">
        <name>Ca(2+)</name>
        <dbReference type="ChEBI" id="CHEBI:29108"/>
    </cofactor>
    <text evidence="11">Binds 2 calcium ions per subunit.</text>
</comment>
<evidence type="ECO:0000256" key="9">
    <source>
        <dbReference type="ARBA" id="ARBA00023002"/>
    </source>
</evidence>
<evidence type="ECO:0000256" key="3">
    <source>
        <dbReference type="ARBA" id="ARBA00002322"/>
    </source>
</evidence>
<evidence type="ECO:0000256" key="5">
    <source>
        <dbReference type="ARBA" id="ARBA00022559"/>
    </source>
</evidence>
<comment type="cofactor">
    <cofactor evidence="2">
        <name>heme b</name>
        <dbReference type="ChEBI" id="CHEBI:60344"/>
    </cofactor>
</comment>
<protein>
    <recommendedName>
        <fullName evidence="13">Plant heme peroxidase family profile domain-containing protein</fullName>
    </recommendedName>
</protein>
<evidence type="ECO:0000256" key="6">
    <source>
        <dbReference type="ARBA" id="ARBA00022617"/>
    </source>
</evidence>
<dbReference type="InterPro" id="IPR002016">
    <property type="entry name" value="Haem_peroxidase"/>
</dbReference>
<dbReference type="SUPFAM" id="SSF48113">
    <property type="entry name" value="Heme-dependent peroxidases"/>
    <property type="match status" value="1"/>
</dbReference>
<dbReference type="GO" id="GO:0020037">
    <property type="term" value="F:heme binding"/>
    <property type="evidence" value="ECO:0007669"/>
    <property type="project" value="InterPro"/>
</dbReference>
<dbReference type="InterPro" id="IPR010255">
    <property type="entry name" value="Haem_peroxidase_sf"/>
</dbReference>
<evidence type="ECO:0000256" key="4">
    <source>
        <dbReference type="ARBA" id="ARBA00022525"/>
    </source>
</evidence>
<comment type="caution">
    <text evidence="14">The sequence shown here is derived from an EMBL/GenBank/DDBJ whole genome shotgun (WGS) entry which is preliminary data.</text>
</comment>
<evidence type="ECO:0000313" key="14">
    <source>
        <dbReference type="EMBL" id="KAF9590831.1"/>
    </source>
</evidence>
<evidence type="ECO:0000313" key="15">
    <source>
        <dbReference type="Proteomes" id="UP000631114"/>
    </source>
</evidence>
<evidence type="ECO:0000256" key="7">
    <source>
        <dbReference type="ARBA" id="ARBA00022723"/>
    </source>
</evidence>
<keyword evidence="9" id="KW-0560">Oxidoreductase</keyword>
<keyword evidence="6" id="KW-0349">Heme</keyword>
<keyword evidence="4" id="KW-0964">Secreted</keyword>
<evidence type="ECO:0000256" key="10">
    <source>
        <dbReference type="ARBA" id="ARBA00023004"/>
    </source>
</evidence>
<keyword evidence="15" id="KW-1185">Reference proteome</keyword>
<dbReference type="Gene3D" id="1.10.520.10">
    <property type="match status" value="1"/>
</dbReference>
<comment type="catalytic activity">
    <reaction evidence="1">
        <text>2 a phenolic donor + H2O2 = 2 a phenolic radical donor + 2 H2O</text>
        <dbReference type="Rhea" id="RHEA:56136"/>
        <dbReference type="ChEBI" id="CHEBI:15377"/>
        <dbReference type="ChEBI" id="CHEBI:16240"/>
        <dbReference type="ChEBI" id="CHEBI:139520"/>
        <dbReference type="ChEBI" id="CHEBI:139521"/>
        <dbReference type="EC" id="1.11.1.7"/>
    </reaction>
</comment>
<keyword evidence="8 11" id="KW-0106">Calcium</keyword>
<dbReference type="GO" id="GO:0006979">
    <property type="term" value="P:response to oxidative stress"/>
    <property type="evidence" value="ECO:0007669"/>
    <property type="project" value="InterPro"/>
</dbReference>
<dbReference type="PANTHER" id="PTHR31517">
    <property type="match status" value="1"/>
</dbReference>
<name>A0A835LKN5_9MAGN</name>